<evidence type="ECO:0000313" key="1">
    <source>
        <dbReference type="EMBL" id="KAJ2979559.1"/>
    </source>
</evidence>
<organism evidence="1 2">
    <name type="scientific">Zarea fungicola</name>
    <dbReference type="NCBI Taxonomy" id="93591"/>
    <lineage>
        <taxon>Eukaryota</taxon>
        <taxon>Fungi</taxon>
        <taxon>Dikarya</taxon>
        <taxon>Ascomycota</taxon>
        <taxon>Pezizomycotina</taxon>
        <taxon>Sordariomycetes</taxon>
        <taxon>Hypocreomycetidae</taxon>
        <taxon>Hypocreales</taxon>
        <taxon>Cordycipitaceae</taxon>
        <taxon>Zarea</taxon>
    </lineage>
</organism>
<name>A0ACC1NKF0_9HYPO</name>
<protein>
    <submittedName>
        <fullName evidence="1">Uncharacterized protein</fullName>
    </submittedName>
</protein>
<gene>
    <name evidence="1" type="ORF">NQ176_g3174</name>
</gene>
<reference evidence="1" key="1">
    <citation type="submission" date="2022-08" db="EMBL/GenBank/DDBJ databases">
        <title>Genome Sequence of Lecanicillium fungicola.</title>
        <authorList>
            <person name="Buettner E."/>
        </authorList>
    </citation>
    <scope>NUCLEOTIDE SEQUENCE</scope>
    <source>
        <strain evidence="1">Babe33</strain>
    </source>
</reference>
<dbReference type="EMBL" id="JANJQO010000272">
    <property type="protein sequence ID" value="KAJ2979559.1"/>
    <property type="molecule type" value="Genomic_DNA"/>
</dbReference>
<keyword evidence="2" id="KW-1185">Reference proteome</keyword>
<evidence type="ECO:0000313" key="2">
    <source>
        <dbReference type="Proteomes" id="UP001143910"/>
    </source>
</evidence>
<proteinExistence type="predicted"/>
<comment type="caution">
    <text evidence="1">The sequence shown here is derived from an EMBL/GenBank/DDBJ whole genome shotgun (WGS) entry which is preliminary data.</text>
</comment>
<dbReference type="Proteomes" id="UP001143910">
    <property type="component" value="Unassembled WGS sequence"/>
</dbReference>
<accession>A0ACC1NKF0</accession>
<sequence>MLRHAHIVVVALVAVSYYFLRSEPSLGRHDDAPNFTKGNGNGKVLFVTESSNGLSNVHLATCFALLENHPAINVHYASSPKLEPEVARISSTAIAKNVAAKPIIWHDLSGIDHAAAINREFNGFAGLIGPPGRSGLSTLMSYAAPGLVPYTADEYWDKYQQIVNLIEELDPAVVVLDNFFRPAMDAARNLNRSRAVISPNAMSDTFIGVQPRGGLFWKFPAFVSTAHLSIWIDSKTKSVSLYAIMQKLTHVVTVLLLACPTQFHGT</sequence>